<reference evidence="2 3" key="1">
    <citation type="submission" date="2023-01" db="EMBL/GenBank/DDBJ databases">
        <title>Description of Helicobacter ibis sp. nov. isolated from faecal droppings of black-faced ibis (Theristicus melanopis).</title>
        <authorList>
            <person name="Lopez-Cantillo M."/>
            <person name="Vidal-Veuthey B."/>
            <person name="Mella A."/>
            <person name="De La Haba R."/>
            <person name="Collado L."/>
        </authorList>
    </citation>
    <scope>NUCLEOTIDE SEQUENCE [LARGE SCALE GENOMIC DNA]</scope>
    <source>
        <strain evidence="2 3">A82</strain>
    </source>
</reference>
<protein>
    <submittedName>
        <fullName evidence="2">Thiamine-phosphate pyrophosphorylase</fullName>
    </submittedName>
</protein>
<gene>
    <name evidence="2" type="ORF">PF021_05270</name>
</gene>
<dbReference type="Proteomes" id="UP001210261">
    <property type="component" value="Unassembled WGS sequence"/>
</dbReference>
<feature type="domain" description="ThiD2" evidence="1">
    <location>
        <begin position="1"/>
        <end position="118"/>
    </location>
</feature>
<dbReference type="RefSeq" id="WP_271021496.1">
    <property type="nucleotide sequence ID" value="NZ_JAQHXR010000002.1"/>
</dbReference>
<proteinExistence type="predicted"/>
<evidence type="ECO:0000313" key="3">
    <source>
        <dbReference type="Proteomes" id="UP001210261"/>
    </source>
</evidence>
<evidence type="ECO:0000313" key="2">
    <source>
        <dbReference type="EMBL" id="MDA3969085.1"/>
    </source>
</evidence>
<sequence length="127" mass="15246">MIDANLNRLKEGLRVIEDILRYSFNNKALATSIKTLRHKCKIDNYIDIIKQRESTHDVLKESINDEMQRESLENIIIANFKRTQESSRVLEEIYKLENKVYSETFKNIRYELYVLEKQILLTFFNKI</sequence>
<dbReference type="Pfam" id="PF17792">
    <property type="entry name" value="ThiD2"/>
    <property type="match status" value="1"/>
</dbReference>
<comment type="caution">
    <text evidence="2">The sequence shown here is derived from an EMBL/GenBank/DDBJ whole genome shotgun (WGS) entry which is preliminary data.</text>
</comment>
<name>A0ABT4VG52_9HELI</name>
<keyword evidence="3" id="KW-1185">Reference proteome</keyword>
<evidence type="ECO:0000259" key="1">
    <source>
        <dbReference type="Pfam" id="PF17792"/>
    </source>
</evidence>
<dbReference type="EMBL" id="JAQHXR010000002">
    <property type="protein sequence ID" value="MDA3969085.1"/>
    <property type="molecule type" value="Genomic_DNA"/>
</dbReference>
<organism evidence="2 3">
    <name type="scientific">Helicobacter ibis</name>
    <dbReference type="NCBI Taxonomy" id="2962633"/>
    <lineage>
        <taxon>Bacteria</taxon>
        <taxon>Pseudomonadati</taxon>
        <taxon>Campylobacterota</taxon>
        <taxon>Epsilonproteobacteria</taxon>
        <taxon>Campylobacterales</taxon>
        <taxon>Helicobacteraceae</taxon>
        <taxon>Helicobacter</taxon>
    </lineage>
</organism>
<accession>A0ABT4VG52</accession>
<dbReference type="InterPro" id="IPR041397">
    <property type="entry name" value="ThiD2"/>
</dbReference>